<dbReference type="InterPro" id="IPR009012">
    <property type="entry name" value="GrpE_head"/>
</dbReference>
<feature type="region of interest" description="Disordered" evidence="7">
    <location>
        <begin position="1"/>
        <end position="53"/>
    </location>
</feature>
<dbReference type="GO" id="GO:0051087">
    <property type="term" value="F:protein-folding chaperone binding"/>
    <property type="evidence" value="ECO:0007669"/>
    <property type="project" value="InterPro"/>
</dbReference>
<evidence type="ECO:0000313" key="8">
    <source>
        <dbReference type="EMBL" id="MBI5251195.1"/>
    </source>
</evidence>
<dbReference type="Proteomes" id="UP000807825">
    <property type="component" value="Unassembled WGS sequence"/>
</dbReference>
<dbReference type="AlphaFoldDB" id="A0A9D6V330"/>
<keyword evidence="3 4" id="KW-0346">Stress response</keyword>
<dbReference type="Gene3D" id="2.30.22.10">
    <property type="entry name" value="Head domain of nucleotide exchange factor GrpE"/>
    <property type="match status" value="1"/>
</dbReference>
<dbReference type="Pfam" id="PF01025">
    <property type="entry name" value="GrpE"/>
    <property type="match status" value="1"/>
</dbReference>
<evidence type="ECO:0000256" key="5">
    <source>
        <dbReference type="RuleBase" id="RU004478"/>
    </source>
</evidence>
<dbReference type="GO" id="GO:0005737">
    <property type="term" value="C:cytoplasm"/>
    <property type="evidence" value="ECO:0007669"/>
    <property type="project" value="UniProtKB-SubCell"/>
</dbReference>
<dbReference type="PANTHER" id="PTHR21237">
    <property type="entry name" value="GRPE PROTEIN"/>
    <property type="match status" value="1"/>
</dbReference>
<comment type="caution">
    <text evidence="8">The sequence shown here is derived from an EMBL/GenBank/DDBJ whole genome shotgun (WGS) entry which is preliminary data.</text>
</comment>
<evidence type="ECO:0000256" key="4">
    <source>
        <dbReference type="RuleBase" id="RU000639"/>
    </source>
</evidence>
<evidence type="ECO:0000313" key="9">
    <source>
        <dbReference type="Proteomes" id="UP000807825"/>
    </source>
</evidence>
<dbReference type="CDD" id="cd00446">
    <property type="entry name" value="GrpE"/>
    <property type="match status" value="1"/>
</dbReference>
<dbReference type="GO" id="GO:0051082">
    <property type="term" value="F:unfolded protein binding"/>
    <property type="evidence" value="ECO:0007669"/>
    <property type="project" value="TreeGrafter"/>
</dbReference>
<dbReference type="PANTHER" id="PTHR21237:SF23">
    <property type="entry name" value="GRPE PROTEIN HOMOLOG, MITOCHONDRIAL"/>
    <property type="match status" value="1"/>
</dbReference>
<dbReference type="SUPFAM" id="SSF58014">
    <property type="entry name" value="Coiled-coil domain of nucleotide exchange factor GrpE"/>
    <property type="match status" value="1"/>
</dbReference>
<feature type="compositionally biased region" description="Basic and acidic residues" evidence="7">
    <location>
        <begin position="1"/>
        <end position="20"/>
    </location>
</feature>
<dbReference type="GO" id="GO:0006457">
    <property type="term" value="P:protein folding"/>
    <property type="evidence" value="ECO:0007669"/>
    <property type="project" value="InterPro"/>
</dbReference>
<dbReference type="PRINTS" id="PR00773">
    <property type="entry name" value="GRPEPROTEIN"/>
</dbReference>
<dbReference type="InterPro" id="IPR013805">
    <property type="entry name" value="GrpE_CC"/>
</dbReference>
<dbReference type="Gene3D" id="3.90.20.20">
    <property type="match status" value="1"/>
</dbReference>
<comment type="similarity">
    <text evidence="1 3 5">Belongs to the GrpE family.</text>
</comment>
<evidence type="ECO:0000256" key="2">
    <source>
        <dbReference type="ARBA" id="ARBA00023186"/>
    </source>
</evidence>
<dbReference type="EMBL" id="JACRDE010000444">
    <property type="protein sequence ID" value="MBI5251195.1"/>
    <property type="molecule type" value="Genomic_DNA"/>
</dbReference>
<name>A0A9D6V330_9BACT</name>
<sequence>MTDEDRKKSDEPIPEREKAIQQHAPTQLRAAAKSEEHEANATGEAVPAPDPLERALKEAAENRDRWMRAVADLENYKKRSAQEKSRLVKYRNEELLRDLLVITDNLERALSHCNASEKCDPLGEGVAMTLKMFRDILKKHGVTEIQALGETFNPHLHEAIARVPCSENGKPNQVVQELEKGFMYEDRLLRPTKVVVSTEAEN</sequence>
<protein>
    <recommendedName>
        <fullName evidence="3 4">Protein GrpE</fullName>
    </recommendedName>
    <alternativeName>
        <fullName evidence="3">HSP-70 cofactor</fullName>
    </alternativeName>
</protein>
<reference evidence="8" key="1">
    <citation type="submission" date="2020-07" db="EMBL/GenBank/DDBJ databases">
        <title>Huge and variable diversity of episymbiotic CPR bacteria and DPANN archaea in groundwater ecosystems.</title>
        <authorList>
            <person name="He C.Y."/>
            <person name="Keren R."/>
            <person name="Whittaker M."/>
            <person name="Farag I.F."/>
            <person name="Doudna J."/>
            <person name="Cate J.H.D."/>
            <person name="Banfield J.F."/>
        </authorList>
    </citation>
    <scope>NUCLEOTIDE SEQUENCE</scope>
    <source>
        <strain evidence="8">NC_groundwater_1664_Pr3_B-0.1um_52_9</strain>
    </source>
</reference>
<keyword evidence="2 3" id="KW-0143">Chaperone</keyword>
<dbReference type="HAMAP" id="MF_01151">
    <property type="entry name" value="GrpE"/>
    <property type="match status" value="1"/>
</dbReference>
<dbReference type="GO" id="GO:0042803">
    <property type="term" value="F:protein homodimerization activity"/>
    <property type="evidence" value="ECO:0007669"/>
    <property type="project" value="InterPro"/>
</dbReference>
<keyword evidence="3" id="KW-0963">Cytoplasm</keyword>
<evidence type="ECO:0000256" key="6">
    <source>
        <dbReference type="SAM" id="Coils"/>
    </source>
</evidence>
<dbReference type="SUPFAM" id="SSF51064">
    <property type="entry name" value="Head domain of nucleotide exchange factor GrpE"/>
    <property type="match status" value="1"/>
</dbReference>
<comment type="function">
    <text evidence="3 4">Participates actively in the response to hyperosmotic and heat shock by preventing the aggregation of stress-denatured proteins, in association with DnaK and GrpE. It is the nucleotide exchange factor for DnaK and may function as a thermosensor. Unfolded proteins bind initially to DnaJ; upon interaction with the DnaJ-bound protein, DnaK hydrolyzes its bound ATP, resulting in the formation of a stable complex. GrpE releases ADP from DnaK; ATP binding to DnaK triggers the release of the substrate protein, thus completing the reaction cycle. Several rounds of ATP-dependent interactions between DnaJ, DnaK and GrpE are required for fully efficient folding.</text>
</comment>
<accession>A0A9D6V330</accession>
<comment type="subunit">
    <text evidence="3">Homodimer.</text>
</comment>
<gene>
    <name evidence="3 8" type="primary">grpE</name>
    <name evidence="8" type="ORF">HY912_17030</name>
</gene>
<evidence type="ECO:0000256" key="7">
    <source>
        <dbReference type="SAM" id="MobiDB-lite"/>
    </source>
</evidence>
<dbReference type="GO" id="GO:0000774">
    <property type="term" value="F:adenyl-nucleotide exchange factor activity"/>
    <property type="evidence" value="ECO:0007669"/>
    <property type="project" value="InterPro"/>
</dbReference>
<keyword evidence="6" id="KW-0175">Coiled coil</keyword>
<evidence type="ECO:0000256" key="1">
    <source>
        <dbReference type="ARBA" id="ARBA00009054"/>
    </source>
</evidence>
<dbReference type="InterPro" id="IPR000740">
    <property type="entry name" value="GrpE"/>
</dbReference>
<comment type="subcellular location">
    <subcellularLocation>
        <location evidence="3">Cytoplasm</location>
    </subcellularLocation>
</comment>
<dbReference type="PROSITE" id="PS01071">
    <property type="entry name" value="GRPE"/>
    <property type="match status" value="1"/>
</dbReference>
<organism evidence="8 9">
    <name type="scientific">Desulfomonile tiedjei</name>
    <dbReference type="NCBI Taxonomy" id="2358"/>
    <lineage>
        <taxon>Bacteria</taxon>
        <taxon>Pseudomonadati</taxon>
        <taxon>Thermodesulfobacteriota</taxon>
        <taxon>Desulfomonilia</taxon>
        <taxon>Desulfomonilales</taxon>
        <taxon>Desulfomonilaceae</taxon>
        <taxon>Desulfomonile</taxon>
    </lineage>
</organism>
<dbReference type="NCBIfam" id="NF010738">
    <property type="entry name" value="PRK14140.1"/>
    <property type="match status" value="1"/>
</dbReference>
<proteinExistence type="inferred from homology"/>
<feature type="coiled-coil region" evidence="6">
    <location>
        <begin position="56"/>
        <end position="93"/>
    </location>
</feature>
<evidence type="ECO:0000256" key="3">
    <source>
        <dbReference type="HAMAP-Rule" id="MF_01151"/>
    </source>
</evidence>